<evidence type="ECO:0000259" key="9">
    <source>
        <dbReference type="PROSITE" id="PS50893"/>
    </source>
</evidence>
<dbReference type="Gene3D" id="3.40.50.300">
    <property type="entry name" value="P-loop containing nucleotide triphosphate hydrolases"/>
    <property type="match status" value="1"/>
</dbReference>
<dbReference type="Pfam" id="PF09383">
    <property type="entry name" value="NIL"/>
    <property type="match status" value="1"/>
</dbReference>
<dbReference type="PROSITE" id="PS00211">
    <property type="entry name" value="ABC_TRANSPORTER_1"/>
    <property type="match status" value="1"/>
</dbReference>
<keyword evidence="5 10" id="KW-0067">ATP-binding</keyword>
<keyword evidence="8" id="KW-0472">Membrane</keyword>
<evidence type="ECO:0000256" key="6">
    <source>
        <dbReference type="ARBA" id="ARBA00022967"/>
    </source>
</evidence>
<keyword evidence="2" id="KW-0813">Transport</keyword>
<evidence type="ECO:0000256" key="2">
    <source>
        <dbReference type="ARBA" id="ARBA00022448"/>
    </source>
</evidence>
<keyword evidence="3" id="KW-1003">Cell membrane</keyword>
<keyword evidence="7" id="KW-0029">Amino-acid transport</keyword>
<dbReference type="SUPFAM" id="SSF52540">
    <property type="entry name" value="P-loop containing nucleoside triphosphate hydrolases"/>
    <property type="match status" value="1"/>
</dbReference>
<dbReference type="InterPro" id="IPR045865">
    <property type="entry name" value="ACT-like_dom_sf"/>
</dbReference>
<keyword evidence="11" id="KW-1185">Reference proteome</keyword>
<sequence>MIEIKGLSKFYGDIKVLDDISLEIKEGEIYGLVGRSGAGKSTLLRCINRLEDFQSGSLKVDGVEVRDLEGTKLREFRKNIGMIFQNFSLMQRRSVYENIALPMECWGYNKDEIDKRVRELAEVVEITDKLSSKPRELSGGQQQRVAIARALSLNPKILLSDEATSALDPKTTDSILSLLKRINRNLGITIVIVAHQMSVIKRVCDKVSVLDQGKIALDGKVVDVFLHKQDEIREIFGGANKIALPSTGINIRIIVPEEGESNRIISRMAQILNVAFSIPVANIEQFKERTMALFVINVECENFNKVAEFLDYQNVTWEVVENE</sequence>
<keyword evidence="4" id="KW-0547">Nucleotide-binding</keyword>
<organism evidence="10 11">
    <name type="scientific">Tepidimicrobium xylanilyticum</name>
    <dbReference type="NCBI Taxonomy" id="1123352"/>
    <lineage>
        <taxon>Bacteria</taxon>
        <taxon>Bacillati</taxon>
        <taxon>Bacillota</taxon>
        <taxon>Tissierellia</taxon>
        <taxon>Tissierellales</taxon>
        <taxon>Tepidimicrobiaceae</taxon>
        <taxon>Tepidimicrobium</taxon>
    </lineage>
</organism>
<feature type="domain" description="ABC transporter" evidence="9">
    <location>
        <begin position="2"/>
        <end position="237"/>
    </location>
</feature>
<dbReference type="PANTHER" id="PTHR43166">
    <property type="entry name" value="AMINO ACID IMPORT ATP-BINDING PROTEIN"/>
    <property type="match status" value="1"/>
</dbReference>
<dbReference type="GO" id="GO:0005524">
    <property type="term" value="F:ATP binding"/>
    <property type="evidence" value="ECO:0007669"/>
    <property type="project" value="UniProtKB-KW"/>
</dbReference>
<evidence type="ECO:0000256" key="4">
    <source>
        <dbReference type="ARBA" id="ARBA00022741"/>
    </source>
</evidence>
<dbReference type="EMBL" id="FNNG01000001">
    <property type="protein sequence ID" value="SDW03083.1"/>
    <property type="molecule type" value="Genomic_DNA"/>
</dbReference>
<evidence type="ECO:0000256" key="1">
    <source>
        <dbReference type="ARBA" id="ARBA00005417"/>
    </source>
</evidence>
<evidence type="ECO:0000256" key="7">
    <source>
        <dbReference type="ARBA" id="ARBA00022970"/>
    </source>
</evidence>
<dbReference type="Gene3D" id="3.30.70.260">
    <property type="match status" value="1"/>
</dbReference>
<evidence type="ECO:0000256" key="8">
    <source>
        <dbReference type="ARBA" id="ARBA00023136"/>
    </source>
</evidence>
<evidence type="ECO:0000313" key="10">
    <source>
        <dbReference type="EMBL" id="SDW03083.1"/>
    </source>
</evidence>
<reference evidence="10 11" key="1">
    <citation type="submission" date="2016-10" db="EMBL/GenBank/DDBJ databases">
        <authorList>
            <person name="de Groot N.N."/>
        </authorList>
    </citation>
    <scope>NUCLEOTIDE SEQUENCE [LARGE SCALE GENOMIC DNA]</scope>
    <source>
        <strain evidence="10 11">DSM 23310</strain>
    </source>
</reference>
<dbReference type="SMART" id="SM00382">
    <property type="entry name" value="AAA"/>
    <property type="match status" value="1"/>
</dbReference>
<dbReference type="PANTHER" id="PTHR43166:SF30">
    <property type="entry name" value="METHIONINE IMPORT ATP-BINDING PROTEIN METN"/>
    <property type="match status" value="1"/>
</dbReference>
<dbReference type="SUPFAM" id="SSF55021">
    <property type="entry name" value="ACT-like"/>
    <property type="match status" value="1"/>
</dbReference>
<dbReference type="InterPro" id="IPR003439">
    <property type="entry name" value="ABC_transporter-like_ATP-bd"/>
</dbReference>
<evidence type="ECO:0000313" key="11">
    <source>
        <dbReference type="Proteomes" id="UP000198828"/>
    </source>
</evidence>
<dbReference type="InterPro" id="IPR050086">
    <property type="entry name" value="MetN_ABC_transporter-like"/>
</dbReference>
<dbReference type="OrthoDB" id="9804199at2"/>
<dbReference type="AlphaFoldDB" id="A0A1H2Q7C6"/>
<dbReference type="RefSeq" id="WP_093749736.1">
    <property type="nucleotide sequence ID" value="NZ_FNNG01000001.1"/>
</dbReference>
<protein>
    <submittedName>
        <fullName evidence="10">D-methionine transport system ATP-binding protein</fullName>
    </submittedName>
</protein>
<evidence type="ECO:0000256" key="5">
    <source>
        <dbReference type="ARBA" id="ARBA00022840"/>
    </source>
</evidence>
<dbReference type="Proteomes" id="UP000198828">
    <property type="component" value="Unassembled WGS sequence"/>
</dbReference>
<dbReference type="InterPro" id="IPR027417">
    <property type="entry name" value="P-loop_NTPase"/>
</dbReference>
<keyword evidence="6" id="KW-1278">Translocase</keyword>
<dbReference type="InterPro" id="IPR017871">
    <property type="entry name" value="ABC_transporter-like_CS"/>
</dbReference>
<dbReference type="GO" id="GO:0016887">
    <property type="term" value="F:ATP hydrolysis activity"/>
    <property type="evidence" value="ECO:0007669"/>
    <property type="project" value="InterPro"/>
</dbReference>
<dbReference type="FunFam" id="3.40.50.300:FF:000056">
    <property type="entry name" value="Cell division ATP-binding protein FtsE"/>
    <property type="match status" value="1"/>
</dbReference>
<dbReference type="GO" id="GO:0005886">
    <property type="term" value="C:plasma membrane"/>
    <property type="evidence" value="ECO:0007669"/>
    <property type="project" value="UniProtKB-ARBA"/>
</dbReference>
<dbReference type="InterPro" id="IPR003593">
    <property type="entry name" value="AAA+_ATPase"/>
</dbReference>
<dbReference type="PROSITE" id="PS50893">
    <property type="entry name" value="ABC_TRANSPORTER_2"/>
    <property type="match status" value="1"/>
</dbReference>
<accession>A0A1H2Q7C6</accession>
<dbReference type="InterPro" id="IPR018449">
    <property type="entry name" value="NIL_domain"/>
</dbReference>
<gene>
    <name evidence="10" type="ORF">SAMN05660923_00078</name>
</gene>
<comment type="similarity">
    <text evidence="1">Belongs to the ABC transporter superfamily.</text>
</comment>
<proteinExistence type="inferred from homology"/>
<name>A0A1H2Q7C6_9FIRM</name>
<evidence type="ECO:0000256" key="3">
    <source>
        <dbReference type="ARBA" id="ARBA00022475"/>
    </source>
</evidence>
<dbReference type="Pfam" id="PF00005">
    <property type="entry name" value="ABC_tran"/>
    <property type="match status" value="1"/>
</dbReference>
<dbReference type="GO" id="GO:0006865">
    <property type="term" value="P:amino acid transport"/>
    <property type="evidence" value="ECO:0007669"/>
    <property type="project" value="UniProtKB-KW"/>
</dbReference>